<dbReference type="EMBL" id="BAABKX010000001">
    <property type="protein sequence ID" value="GAA5047423.1"/>
    <property type="molecule type" value="Genomic_DNA"/>
</dbReference>
<sequence length="129" mass="14223">MTVRPATFDEHLSVMRIVDGAMLEADANEVKKRIEAGTVLVAEEEGRILGTGVLEPRDSGAHIDAIAVLRARRAQGIGRELVETAGERYGRLTAEFESTVRPFYESLGFDIESVEGNEGRLRGTLEREH</sequence>
<dbReference type="GeneID" id="68612394"/>
<evidence type="ECO:0000313" key="3">
    <source>
        <dbReference type="Proteomes" id="UP001501729"/>
    </source>
</evidence>
<dbReference type="Proteomes" id="UP001501729">
    <property type="component" value="Unassembled WGS sequence"/>
</dbReference>
<proteinExistence type="predicted"/>
<evidence type="ECO:0000313" key="2">
    <source>
        <dbReference type="EMBL" id="GAA5047423.1"/>
    </source>
</evidence>
<keyword evidence="3" id="KW-1185">Reference proteome</keyword>
<dbReference type="CDD" id="cd04301">
    <property type="entry name" value="NAT_SF"/>
    <property type="match status" value="1"/>
</dbReference>
<dbReference type="RefSeq" id="WP_227776560.1">
    <property type="nucleotide sequence ID" value="NZ_BAABKX010000001.1"/>
</dbReference>
<evidence type="ECO:0000259" key="1">
    <source>
        <dbReference type="PROSITE" id="PS51186"/>
    </source>
</evidence>
<dbReference type="InterPro" id="IPR000182">
    <property type="entry name" value="GNAT_dom"/>
</dbReference>
<protein>
    <submittedName>
        <fullName evidence="2">GNAT family N-acetyltransferase</fullName>
    </submittedName>
</protein>
<dbReference type="SUPFAM" id="SSF55729">
    <property type="entry name" value="Acyl-CoA N-acyltransferases (Nat)"/>
    <property type="match status" value="1"/>
</dbReference>
<dbReference type="GO" id="GO:0016747">
    <property type="term" value="F:acyltransferase activity, transferring groups other than amino-acyl groups"/>
    <property type="evidence" value="ECO:0007669"/>
    <property type="project" value="InterPro"/>
</dbReference>
<comment type="caution">
    <text evidence="2">The sequence shown here is derived from an EMBL/GenBank/DDBJ whole genome shotgun (WGS) entry which is preliminary data.</text>
</comment>
<accession>A0AAV3UFP6</accession>
<organism evidence="2 3">
    <name type="scientific">Haladaptatus pallidirubidus</name>
    <dbReference type="NCBI Taxonomy" id="1008152"/>
    <lineage>
        <taxon>Archaea</taxon>
        <taxon>Methanobacteriati</taxon>
        <taxon>Methanobacteriota</taxon>
        <taxon>Stenosarchaea group</taxon>
        <taxon>Halobacteria</taxon>
        <taxon>Halobacteriales</taxon>
        <taxon>Haladaptataceae</taxon>
        <taxon>Haladaptatus</taxon>
    </lineage>
</organism>
<name>A0AAV3UFP6_9EURY</name>
<dbReference type="Pfam" id="PF13508">
    <property type="entry name" value="Acetyltransf_7"/>
    <property type="match status" value="1"/>
</dbReference>
<dbReference type="InterPro" id="IPR016181">
    <property type="entry name" value="Acyl_CoA_acyltransferase"/>
</dbReference>
<gene>
    <name evidence="2" type="ORF">GCM10025751_18000</name>
</gene>
<feature type="domain" description="N-acetyltransferase" evidence="1">
    <location>
        <begin position="1"/>
        <end position="126"/>
    </location>
</feature>
<dbReference type="Gene3D" id="3.40.630.30">
    <property type="match status" value="1"/>
</dbReference>
<dbReference type="PROSITE" id="PS51186">
    <property type="entry name" value="GNAT"/>
    <property type="match status" value="1"/>
</dbReference>
<dbReference type="AlphaFoldDB" id="A0AAV3UFP6"/>
<reference evidence="2 3" key="1">
    <citation type="journal article" date="2019" name="Int. J. Syst. Evol. Microbiol.">
        <title>The Global Catalogue of Microorganisms (GCM) 10K type strain sequencing project: providing services to taxonomists for standard genome sequencing and annotation.</title>
        <authorList>
            <consortium name="The Broad Institute Genomics Platform"/>
            <consortium name="The Broad Institute Genome Sequencing Center for Infectious Disease"/>
            <person name="Wu L."/>
            <person name="Ma J."/>
        </authorList>
    </citation>
    <scope>NUCLEOTIDE SEQUENCE [LARGE SCALE GENOMIC DNA]</scope>
    <source>
        <strain evidence="2 3">JCM 17504</strain>
    </source>
</reference>